<dbReference type="Proteomes" id="UP001188597">
    <property type="component" value="Unassembled WGS sequence"/>
</dbReference>
<reference evidence="1" key="1">
    <citation type="submission" date="2022-12" db="EMBL/GenBank/DDBJ databases">
        <title>Draft genome assemblies for two species of Escallonia (Escalloniales).</title>
        <authorList>
            <person name="Chanderbali A."/>
            <person name="Dervinis C."/>
            <person name="Anghel I."/>
            <person name="Soltis D."/>
            <person name="Soltis P."/>
            <person name="Zapata F."/>
        </authorList>
    </citation>
    <scope>NUCLEOTIDE SEQUENCE</scope>
    <source>
        <strain evidence="1">UCBG64.0493</strain>
        <tissue evidence="1">Leaf</tissue>
    </source>
</reference>
<comment type="caution">
    <text evidence="1">The sequence shown here is derived from an EMBL/GenBank/DDBJ whole genome shotgun (WGS) entry which is preliminary data.</text>
</comment>
<organism evidence="1 2">
    <name type="scientific">Escallonia herrerae</name>
    <dbReference type="NCBI Taxonomy" id="1293975"/>
    <lineage>
        <taxon>Eukaryota</taxon>
        <taxon>Viridiplantae</taxon>
        <taxon>Streptophyta</taxon>
        <taxon>Embryophyta</taxon>
        <taxon>Tracheophyta</taxon>
        <taxon>Spermatophyta</taxon>
        <taxon>Magnoliopsida</taxon>
        <taxon>eudicotyledons</taxon>
        <taxon>Gunneridae</taxon>
        <taxon>Pentapetalae</taxon>
        <taxon>asterids</taxon>
        <taxon>campanulids</taxon>
        <taxon>Escalloniales</taxon>
        <taxon>Escalloniaceae</taxon>
        <taxon>Escallonia</taxon>
    </lineage>
</organism>
<name>A0AA88X5T6_9ASTE</name>
<proteinExistence type="predicted"/>
<evidence type="ECO:0000313" key="2">
    <source>
        <dbReference type="Proteomes" id="UP001188597"/>
    </source>
</evidence>
<protein>
    <submittedName>
        <fullName evidence="1">Uncharacterized protein</fullName>
    </submittedName>
</protein>
<dbReference type="EMBL" id="JAVXUP010000152">
    <property type="protein sequence ID" value="KAK3036265.1"/>
    <property type="molecule type" value="Genomic_DNA"/>
</dbReference>
<dbReference type="PANTHER" id="PTHR37204">
    <property type="entry name" value="TRANSMEMBRANE PROTEIN"/>
    <property type="match status" value="1"/>
</dbReference>
<dbReference type="PANTHER" id="PTHR37204:SF1">
    <property type="entry name" value="TRANSMEMBRANE PROTEIN"/>
    <property type="match status" value="1"/>
</dbReference>
<dbReference type="AlphaFoldDB" id="A0AA88X5T6"/>
<sequence length="332" mass="37214">MARVRNLWNRTKKVALIWTVSAIAFYCMFQMALRNASRNSPTIPSGNRSPCSRFRKLWCILYATDSPISNSERRSRLYDKLARDLDEKGALFLNQGETSQSLSLSDLFTLKDGVVTPILKAVDPPVRANVLHLSTEYSLPISEAVRNIVVPYFDKAIWLQNSSLYHFSMFHASHHIAPVPAGELEIETEANAVKAVTECLCPLTIVLDRVVLTSTGVLLGCWQVVSGTDPITVRAKLKTALPRAPEKQLYDAAMLHTSFARLLGRPSTLPAEVDKVSELHFFHELVNRLNSQIHGMQATVSELWYVEEFDVLALALNGRMKVRQFQLGCSKT</sequence>
<gene>
    <name evidence="1" type="ORF">RJ639_030807</name>
</gene>
<keyword evidence="2" id="KW-1185">Reference proteome</keyword>
<accession>A0AA88X5T6</accession>
<evidence type="ECO:0000313" key="1">
    <source>
        <dbReference type="EMBL" id="KAK3036265.1"/>
    </source>
</evidence>